<reference evidence="1 2" key="1">
    <citation type="submission" date="2023-09" db="EMBL/GenBank/DDBJ databases">
        <title>Thalassobella suaedae gen. nov., sp. nov., a marine bacterium of the family Flavobacteriaceae isolated from a halophyte Suaeda japonica.</title>
        <authorList>
            <person name="Lee S.Y."/>
            <person name="Hwang C.Y."/>
        </authorList>
    </citation>
    <scope>NUCLEOTIDE SEQUENCE [LARGE SCALE GENOMIC DNA]</scope>
    <source>
        <strain evidence="1 2">HL-DH14</strain>
    </source>
</reference>
<sequence>MNKDTQTYYQQRLPDLIYSLKSKVTKNMDIVDRDVEHDLGSDKYLNVLKGRRMAVESSISTMKQIDKLAQENKLEDEGGYFKSQLPDFIERLKSMFDNNLKVVDLDIDDEDDENLKDQIGDQIEEIFGPEMSKKIFKKLGPGDKLSEDKYINVLKARDAASTDNEWLLNTIDSLENILHNKEVKTEKKKSWALEAAE</sequence>
<dbReference type="Proteomes" id="UP001302806">
    <property type="component" value="Chromosome"/>
</dbReference>
<name>A0ABY9XVR1_9FLAO</name>
<accession>A0ABY9XVR1</accession>
<proteinExistence type="predicted"/>
<protein>
    <submittedName>
        <fullName evidence="1">Uncharacterized protein</fullName>
    </submittedName>
</protein>
<evidence type="ECO:0000313" key="1">
    <source>
        <dbReference type="EMBL" id="WNH10048.1"/>
    </source>
</evidence>
<dbReference type="EMBL" id="CP134537">
    <property type="protein sequence ID" value="WNH10048.1"/>
    <property type="molecule type" value="Genomic_DNA"/>
</dbReference>
<gene>
    <name evidence="1" type="ORF">RHP51_04945</name>
</gene>
<organism evidence="1 2">
    <name type="scientific">Thalassobellus suaedae</name>
    <dbReference type="NCBI Taxonomy" id="3074124"/>
    <lineage>
        <taxon>Bacteria</taxon>
        <taxon>Pseudomonadati</taxon>
        <taxon>Bacteroidota</taxon>
        <taxon>Flavobacteriia</taxon>
        <taxon>Flavobacteriales</taxon>
        <taxon>Flavobacteriaceae</taxon>
        <taxon>Thalassobellus</taxon>
    </lineage>
</organism>
<evidence type="ECO:0000313" key="2">
    <source>
        <dbReference type="Proteomes" id="UP001302806"/>
    </source>
</evidence>
<dbReference type="RefSeq" id="WP_415866397.1">
    <property type="nucleotide sequence ID" value="NZ_CP134537.1"/>
</dbReference>